<dbReference type="GeneTree" id="ENSGT00950000182977"/>
<protein>
    <recommendedName>
        <fullName evidence="4">Immunoglobulin domain-containing protein</fullName>
    </recommendedName>
</protein>
<accession>A0A8C1ER06</accession>
<keyword evidence="2" id="KW-0812">Transmembrane</keyword>
<name>A0A8C1ER06_CYPCA</name>
<dbReference type="Proteomes" id="UP001108240">
    <property type="component" value="Unplaced"/>
</dbReference>
<dbReference type="InterPro" id="IPR013106">
    <property type="entry name" value="Ig_V-set"/>
</dbReference>
<evidence type="ECO:0000256" key="2">
    <source>
        <dbReference type="ARBA" id="ARBA00022692"/>
    </source>
</evidence>
<dbReference type="OMA" id="IRCPYEP"/>
<dbReference type="InterPro" id="IPR036179">
    <property type="entry name" value="Ig-like_dom_sf"/>
</dbReference>
<evidence type="ECO:0000256" key="3">
    <source>
        <dbReference type="ARBA" id="ARBA00023136"/>
    </source>
</evidence>
<evidence type="ECO:0000259" key="4">
    <source>
        <dbReference type="SMART" id="SM00409"/>
    </source>
</evidence>
<evidence type="ECO:0000313" key="6">
    <source>
        <dbReference type="Proteomes" id="UP001108240"/>
    </source>
</evidence>
<evidence type="ECO:0000313" key="5">
    <source>
        <dbReference type="Ensembl" id="ENSCCRP00000081020.2"/>
    </source>
</evidence>
<dbReference type="PANTHER" id="PTHR11860:SF118">
    <property type="entry name" value="CMRF35-LIKE MOLECULE 3-RELATED"/>
    <property type="match status" value="1"/>
</dbReference>
<reference evidence="5" key="2">
    <citation type="submission" date="2025-09" db="UniProtKB">
        <authorList>
            <consortium name="Ensembl"/>
        </authorList>
    </citation>
    <scope>IDENTIFICATION</scope>
</reference>
<reference evidence="5" key="1">
    <citation type="submission" date="2025-08" db="UniProtKB">
        <authorList>
            <consortium name="Ensembl"/>
        </authorList>
    </citation>
    <scope>IDENTIFICATION</scope>
</reference>
<sequence>MIHLHDLHGTRSLMFLACETSEFLTLTAHEGGKVEIRCPYEPKYEEYKKYLCRGECPRVFKDKPVESESAAKDERFSLTDNKTAHIFTVTITDLRTEDKGKYWCGHLKITCHYENKLKNDVKFICKSSSTSLCEKSATKVSSEINSNGRFSLRDNESAGVFTVTITDLTEEDSGIYWCGAIQRGHGHKNKWISVTDLKISAGKTSSAILYCLVTQKTKSYVLSIEVVKMLNTYHWSHISR</sequence>
<dbReference type="GO" id="GO:0004888">
    <property type="term" value="F:transmembrane signaling receptor activity"/>
    <property type="evidence" value="ECO:0007669"/>
    <property type="project" value="TreeGrafter"/>
</dbReference>
<comment type="subcellular location">
    <subcellularLocation>
        <location evidence="1">Membrane</location>
    </subcellularLocation>
</comment>
<dbReference type="Pfam" id="PF07686">
    <property type="entry name" value="V-set"/>
    <property type="match status" value="2"/>
</dbReference>
<dbReference type="SMART" id="SM00409">
    <property type="entry name" value="IG"/>
    <property type="match status" value="1"/>
</dbReference>
<dbReference type="CDD" id="cd05716">
    <property type="entry name" value="IgV_pIgR_like"/>
    <property type="match status" value="2"/>
</dbReference>
<evidence type="ECO:0000256" key="1">
    <source>
        <dbReference type="ARBA" id="ARBA00004370"/>
    </source>
</evidence>
<dbReference type="AlphaFoldDB" id="A0A8C1ER06"/>
<dbReference type="InterPro" id="IPR013783">
    <property type="entry name" value="Ig-like_fold"/>
</dbReference>
<keyword evidence="6" id="KW-1185">Reference proteome</keyword>
<organism evidence="5 6">
    <name type="scientific">Cyprinus carpio carpio</name>
    <dbReference type="NCBI Taxonomy" id="630221"/>
    <lineage>
        <taxon>Eukaryota</taxon>
        <taxon>Metazoa</taxon>
        <taxon>Chordata</taxon>
        <taxon>Craniata</taxon>
        <taxon>Vertebrata</taxon>
        <taxon>Euteleostomi</taxon>
        <taxon>Actinopterygii</taxon>
        <taxon>Neopterygii</taxon>
        <taxon>Teleostei</taxon>
        <taxon>Ostariophysi</taxon>
        <taxon>Cypriniformes</taxon>
        <taxon>Cyprinidae</taxon>
        <taxon>Cyprininae</taxon>
        <taxon>Cyprinus</taxon>
    </lineage>
</organism>
<dbReference type="SUPFAM" id="SSF48726">
    <property type="entry name" value="Immunoglobulin"/>
    <property type="match status" value="2"/>
</dbReference>
<dbReference type="PANTHER" id="PTHR11860">
    <property type="entry name" value="POLYMERIC-IMMUNOGLOBULIN RECEPTOR"/>
    <property type="match status" value="1"/>
</dbReference>
<dbReference type="Ensembl" id="ENSCCRT00000087917.2">
    <property type="protein sequence ID" value="ENSCCRP00000081020.2"/>
    <property type="gene ID" value="ENSCCRG00000043996.2"/>
</dbReference>
<proteinExistence type="predicted"/>
<dbReference type="InterPro" id="IPR003599">
    <property type="entry name" value="Ig_sub"/>
</dbReference>
<dbReference type="InterPro" id="IPR050671">
    <property type="entry name" value="CD300_family_receptors"/>
</dbReference>
<feature type="domain" description="Immunoglobulin" evidence="4">
    <location>
        <begin position="23"/>
        <end position="195"/>
    </location>
</feature>
<dbReference type="GO" id="GO:0005886">
    <property type="term" value="C:plasma membrane"/>
    <property type="evidence" value="ECO:0007669"/>
    <property type="project" value="TreeGrafter"/>
</dbReference>
<keyword evidence="3" id="KW-0472">Membrane</keyword>
<dbReference type="Gene3D" id="2.60.40.10">
    <property type="entry name" value="Immunoglobulins"/>
    <property type="match status" value="2"/>
</dbReference>